<dbReference type="AlphaFoldDB" id="W9YS07"/>
<evidence type="ECO:0000256" key="1">
    <source>
        <dbReference type="ARBA" id="ARBA00022786"/>
    </source>
</evidence>
<dbReference type="Gene3D" id="1.20.1280.50">
    <property type="match status" value="1"/>
</dbReference>
<proteinExistence type="predicted"/>
<dbReference type="PANTHER" id="PTHR12874">
    <property type="entry name" value="F-BOX ONLY PROTEIN 48-RELATED"/>
    <property type="match status" value="1"/>
</dbReference>
<evidence type="ECO:0000256" key="2">
    <source>
        <dbReference type="SAM" id="MobiDB-lite"/>
    </source>
</evidence>
<evidence type="ECO:0000259" key="3">
    <source>
        <dbReference type="PROSITE" id="PS50181"/>
    </source>
</evidence>
<comment type="caution">
    <text evidence="4">The sequence shown here is derived from an EMBL/GenBank/DDBJ whole genome shotgun (WGS) entry which is preliminary data.</text>
</comment>
<gene>
    <name evidence="4" type="ORF">A1O1_00448</name>
</gene>
<accession>W9YS07</accession>
<dbReference type="InterPro" id="IPR045464">
    <property type="entry name" value="Hrt3/FBXO9_C"/>
</dbReference>
<dbReference type="PROSITE" id="PS50181">
    <property type="entry name" value="FBOX"/>
    <property type="match status" value="1"/>
</dbReference>
<feature type="region of interest" description="Disordered" evidence="2">
    <location>
        <begin position="1"/>
        <end position="81"/>
    </location>
</feature>
<feature type="compositionally biased region" description="Basic and acidic residues" evidence="2">
    <location>
        <begin position="28"/>
        <end position="51"/>
    </location>
</feature>
<dbReference type="Pfam" id="PF19270">
    <property type="entry name" value="FBO_C"/>
    <property type="match status" value="1"/>
</dbReference>
<dbReference type="InterPro" id="IPR036047">
    <property type="entry name" value="F-box-like_dom_sf"/>
</dbReference>
<feature type="region of interest" description="Disordered" evidence="2">
    <location>
        <begin position="153"/>
        <end position="183"/>
    </location>
</feature>
<name>W9YS07_9EURO</name>
<keyword evidence="5" id="KW-1185">Reference proteome</keyword>
<feature type="domain" description="F-box" evidence="3">
    <location>
        <begin position="215"/>
        <end position="265"/>
    </location>
</feature>
<feature type="compositionally biased region" description="Polar residues" evidence="2">
    <location>
        <begin position="159"/>
        <end position="177"/>
    </location>
</feature>
<dbReference type="SUPFAM" id="SSF81383">
    <property type="entry name" value="F-box domain"/>
    <property type="match status" value="1"/>
</dbReference>
<sequence length="560" mass="62944">MDQSTSALEQFRKQWKEEVSARSRKSDRRPSEPRTLEKGRRPSDVRLERPVHKPPTRHPAADIKDESDHYSDVERLDNDTSGMIQRIEGLSVRNVDDDDFSVRGSSKEPKSALEHYERAVEKESQGNLGDSLAHYRQAYRLDAKVDQSYRNKHFPAKSKPTNSNPSNAAVTVPSTAHHSSKEPTETLTFTQLIESFADTQICGVPPPVEGDPPPPCGIKKLPTEVLLELLRHVAIRDPAMFVRLSLVCKKLAYHVSTDNAIWKRVALGSEFGLASQQYDFVTDIQGRESINRTLGVDVEGEDEDENTTPSIVTEASFPKDTIWRDVFHNYPRIRFSGVYISTVNYTRPGGPSATTYTWSNPIHIVTYYRYLRFFRDGTCISLLTTNEPIEVVHHLTPENLNYVRAGKKEAGGHHPLNFTSSAPALFKESGTTSSSGTAAPPPSAQQIMKHALRGRWRLCHPSLEPAEPINPGAATSTPRPIYPGDLHIETEGAGPRYMYTLHLALKSAGSARAKHTTKNNKLQWKGFWSYNLLTNDWAEFTLRNDKPFYFSRVKGYGLGY</sequence>
<reference evidence="4 5" key="1">
    <citation type="submission" date="2013-03" db="EMBL/GenBank/DDBJ databases">
        <title>The Genome Sequence of Capronia coronata CBS 617.96.</title>
        <authorList>
            <consortium name="The Broad Institute Genomics Platform"/>
            <person name="Cuomo C."/>
            <person name="de Hoog S."/>
            <person name="Gorbushina A."/>
            <person name="Walker B."/>
            <person name="Young S.K."/>
            <person name="Zeng Q."/>
            <person name="Gargeya S."/>
            <person name="Fitzgerald M."/>
            <person name="Haas B."/>
            <person name="Abouelleil A."/>
            <person name="Allen A.W."/>
            <person name="Alvarado L."/>
            <person name="Arachchi H.M."/>
            <person name="Berlin A.M."/>
            <person name="Chapman S.B."/>
            <person name="Gainer-Dewar J."/>
            <person name="Goldberg J."/>
            <person name="Griggs A."/>
            <person name="Gujja S."/>
            <person name="Hansen M."/>
            <person name="Howarth C."/>
            <person name="Imamovic A."/>
            <person name="Ireland A."/>
            <person name="Larimer J."/>
            <person name="McCowan C."/>
            <person name="Murphy C."/>
            <person name="Pearson M."/>
            <person name="Poon T.W."/>
            <person name="Priest M."/>
            <person name="Roberts A."/>
            <person name="Saif S."/>
            <person name="Shea T."/>
            <person name="Sisk P."/>
            <person name="Sykes S."/>
            <person name="Wortman J."/>
            <person name="Nusbaum C."/>
            <person name="Birren B."/>
        </authorList>
    </citation>
    <scope>NUCLEOTIDE SEQUENCE [LARGE SCALE GENOMIC DNA]</scope>
    <source>
        <strain evidence="4 5">CBS 617.96</strain>
    </source>
</reference>
<evidence type="ECO:0000313" key="5">
    <source>
        <dbReference type="Proteomes" id="UP000019484"/>
    </source>
</evidence>
<dbReference type="OrthoDB" id="2117972at2759"/>
<dbReference type="GO" id="GO:0005737">
    <property type="term" value="C:cytoplasm"/>
    <property type="evidence" value="ECO:0007669"/>
    <property type="project" value="TreeGrafter"/>
</dbReference>
<dbReference type="InterPro" id="IPR001810">
    <property type="entry name" value="F-box_dom"/>
</dbReference>
<dbReference type="GO" id="GO:0031146">
    <property type="term" value="P:SCF-dependent proteasomal ubiquitin-dependent protein catabolic process"/>
    <property type="evidence" value="ECO:0007669"/>
    <property type="project" value="TreeGrafter"/>
</dbReference>
<protein>
    <recommendedName>
        <fullName evidence="3">F-box domain-containing protein</fullName>
    </recommendedName>
</protein>
<dbReference type="GO" id="GO:0019005">
    <property type="term" value="C:SCF ubiquitin ligase complex"/>
    <property type="evidence" value="ECO:0007669"/>
    <property type="project" value="TreeGrafter"/>
</dbReference>
<feature type="compositionally biased region" description="Basic and acidic residues" evidence="2">
    <location>
        <begin position="59"/>
        <end position="78"/>
    </location>
</feature>
<dbReference type="Pfam" id="PF12937">
    <property type="entry name" value="F-box-like"/>
    <property type="match status" value="1"/>
</dbReference>
<dbReference type="GeneID" id="19155356"/>
<dbReference type="RefSeq" id="XP_007719557.1">
    <property type="nucleotide sequence ID" value="XM_007721367.1"/>
</dbReference>
<keyword evidence="1" id="KW-0833">Ubl conjugation pathway</keyword>
<feature type="compositionally biased region" description="Basic and acidic residues" evidence="2">
    <location>
        <begin position="10"/>
        <end position="21"/>
    </location>
</feature>
<dbReference type="STRING" id="1182541.W9YS07"/>
<dbReference type="Proteomes" id="UP000019484">
    <property type="component" value="Unassembled WGS sequence"/>
</dbReference>
<dbReference type="PANTHER" id="PTHR12874:SF9">
    <property type="entry name" value="F-BOX ONLY PROTEIN 48"/>
    <property type="match status" value="1"/>
</dbReference>
<evidence type="ECO:0000313" key="4">
    <source>
        <dbReference type="EMBL" id="EXJ95328.1"/>
    </source>
</evidence>
<dbReference type="HOGENOM" id="CLU_017706_0_0_1"/>
<dbReference type="eggNOG" id="KOG2997">
    <property type="taxonomic scope" value="Eukaryota"/>
</dbReference>
<organism evidence="4 5">
    <name type="scientific">Capronia coronata CBS 617.96</name>
    <dbReference type="NCBI Taxonomy" id="1182541"/>
    <lineage>
        <taxon>Eukaryota</taxon>
        <taxon>Fungi</taxon>
        <taxon>Dikarya</taxon>
        <taxon>Ascomycota</taxon>
        <taxon>Pezizomycotina</taxon>
        <taxon>Eurotiomycetes</taxon>
        <taxon>Chaetothyriomycetidae</taxon>
        <taxon>Chaetothyriales</taxon>
        <taxon>Herpotrichiellaceae</taxon>
        <taxon>Capronia</taxon>
    </lineage>
</organism>
<dbReference type="EMBL" id="AMWN01000001">
    <property type="protein sequence ID" value="EXJ95328.1"/>
    <property type="molecule type" value="Genomic_DNA"/>
</dbReference>